<sequence length="1171" mass="128966">MADTIEEADPKADRARLRWHAVDEETGNDSSRAQSRPGNLNRKGSVGSMASQFSIRSMSRRTTVDPSITLPIHYRTISFEIDEGKERQRAEAAEAKDVIADDLSSLDWHTLSSTELQKRWQVDISQGLSLDDAQHRLTQHGKNTLSHVAHPWFTQIFGYFFKGFGAILLVGCILVFISWKPLGQPPAIANLALAIVLLAVFFIQAAFNAWQDWSSSRVMASITAMLPESCLVLRDGSQTMVPAPEIVPGDVVYIKAGNKLPADIRFLEASNDASLDRSILTGESLPINATVDSTDNNYLETHCIGLQGTHCVSGNILGMVVSTGDSTVFGKIAKLTNEPKTGLSTLEKEILRFVLFIVLIMLTMVIIVIIVWATWLRKEHPDWINVPTLIVDCVSIAIAFIPEGLPIALTASLTITAALMSKNKILCKSLKTVETLGAVSMICSDKTGTLTRNKMFVTDSAVATDRFDPETVRDMLGVQHLRSVAALCNAAEFDASSANLPISARHVYGDATDQAVLRFSESLGPVDEIRQLWKKTYELPFNSKNKFMIRTLTAVDPNGVSLALSPDEASQFKQEDTLLTIKGAPDILIERCTKMTGIDGTVKSLDSSAMVSVKELKDRWSSEGKRVILLARKTLPAAEIGKSPSSRDFESEAFRQASTGLTLVGLLGIVDPPREEIPDVVNTLRGAGIRIFMVTGDFGLTALSIARQCGIVTTKEVDNSEALQRVPGSSLPEKDMAASSAIVIAGTELMGLNDHQWDQLCQYREIVFSRTTPEQKLRIVREFRARDEIVGMTGDGVNDAPSLKAADIGIALGSGSDIAIEASDMVLLDSFSAIVEAVQYGRVVFDNLKKTIIYLLPAGSFSEFWPVMTSVVFGLPQVLSSFLMIIICCFTDCAAATVLAYEAPEADVLMRPPRKPKKDRLVNWKLIFHAYVVLGMLETLTSFSMAYWYLQRNGIPFSALWFKFGQVPADIDPDWYTARLNEASSVYFINLVVMQWFNLMAVRTRRLSIFQHPPAFNKRTQNLLLFPAIIFALYFAFNLANQGPSMAAQSEMGVRVSGTGTHPAHSSSVTAAAMSWTPPLQSPKRQVSFGTTREREFCKAASALRLNAERVLVSLFGKDNQHILAEASRTLSLQDDKEFEEDDELWMGCCTIAYERSSWCCPLGILREINE</sequence>
<dbReference type="EMBL" id="JAOPJF010000010">
    <property type="protein sequence ID" value="KAK1147832.1"/>
    <property type="molecule type" value="Genomic_DNA"/>
</dbReference>
<evidence type="ECO:0000313" key="2">
    <source>
        <dbReference type="Proteomes" id="UP001177260"/>
    </source>
</evidence>
<proteinExistence type="predicted"/>
<organism evidence="1 2">
    <name type="scientific">Aspergillus melleus</name>
    <dbReference type="NCBI Taxonomy" id="138277"/>
    <lineage>
        <taxon>Eukaryota</taxon>
        <taxon>Fungi</taxon>
        <taxon>Dikarya</taxon>
        <taxon>Ascomycota</taxon>
        <taxon>Pezizomycotina</taxon>
        <taxon>Eurotiomycetes</taxon>
        <taxon>Eurotiomycetidae</taxon>
        <taxon>Eurotiales</taxon>
        <taxon>Aspergillaceae</taxon>
        <taxon>Aspergillus</taxon>
        <taxon>Aspergillus subgen. Circumdati</taxon>
    </lineage>
</organism>
<name>A0ACC3BBJ9_9EURO</name>
<evidence type="ECO:0000313" key="1">
    <source>
        <dbReference type="EMBL" id="KAK1147832.1"/>
    </source>
</evidence>
<protein>
    <submittedName>
        <fullName evidence="1">Uncharacterized protein</fullName>
    </submittedName>
</protein>
<accession>A0ACC3BBJ9</accession>
<keyword evidence="2" id="KW-1185">Reference proteome</keyword>
<gene>
    <name evidence="1" type="ORF">N8T08_000345</name>
</gene>
<reference evidence="1 2" key="1">
    <citation type="journal article" date="2023" name="ACS Omega">
        <title>Identification of the Neoaspergillic Acid Biosynthesis Gene Cluster by Establishing an In Vitro CRISPR-Ribonucleoprotein Genetic System in Aspergillus melleus.</title>
        <authorList>
            <person name="Yuan B."/>
            <person name="Grau M.F."/>
            <person name="Murata R.M."/>
            <person name="Torok T."/>
            <person name="Venkateswaran K."/>
            <person name="Stajich J.E."/>
            <person name="Wang C.C.C."/>
        </authorList>
    </citation>
    <scope>NUCLEOTIDE SEQUENCE [LARGE SCALE GENOMIC DNA]</scope>
    <source>
        <strain evidence="1 2">IMV 1140</strain>
    </source>
</reference>
<comment type="caution">
    <text evidence="1">The sequence shown here is derived from an EMBL/GenBank/DDBJ whole genome shotgun (WGS) entry which is preliminary data.</text>
</comment>
<dbReference type="Proteomes" id="UP001177260">
    <property type="component" value="Unassembled WGS sequence"/>
</dbReference>